<reference evidence="2 3" key="1">
    <citation type="submission" date="2019-03" db="EMBL/GenBank/DDBJ databases">
        <title>Genomic Encyclopedia of Type Strains, Phase III (KMG-III): the genomes of soil and plant-associated and newly described type strains.</title>
        <authorList>
            <person name="Whitman W."/>
        </authorList>
    </citation>
    <scope>NUCLEOTIDE SEQUENCE [LARGE SCALE GENOMIC DNA]</scope>
    <source>
        <strain evidence="2 3">CECT 8301</strain>
    </source>
</reference>
<keyword evidence="1" id="KW-0472">Membrane</keyword>
<dbReference type="AlphaFoldDB" id="A0A4R8MF89"/>
<evidence type="ECO:0000313" key="3">
    <source>
        <dbReference type="Proteomes" id="UP000294824"/>
    </source>
</evidence>
<evidence type="ECO:0000313" key="2">
    <source>
        <dbReference type="EMBL" id="TDY64074.1"/>
    </source>
</evidence>
<keyword evidence="1" id="KW-0812">Transmembrane</keyword>
<sequence>MYLTSTTKPTQPTIIKPHTNKIIFITTETTGWYFGVLNVLLLNNTQYINSKLFIMKKYLKVLLSLYFLFGMSIMVNAQSPNDEQSRKGAARFVQNLEKEITLTTEKSEKIKEFKFVHISNLKQVNQKYKETPEFKAKRQEATKIYNRALVKAFGNERAKEIIKASKKKK</sequence>
<name>A0A4R8MF89_9FLAO</name>
<evidence type="ECO:0000256" key="1">
    <source>
        <dbReference type="SAM" id="Phobius"/>
    </source>
</evidence>
<keyword evidence="3" id="KW-1185">Reference proteome</keyword>
<accession>A0A4R8MF89</accession>
<proteinExistence type="predicted"/>
<keyword evidence="1" id="KW-1133">Transmembrane helix</keyword>
<gene>
    <name evidence="2" type="ORF">DFQ06_0975</name>
</gene>
<comment type="caution">
    <text evidence="2">The sequence shown here is derived from an EMBL/GenBank/DDBJ whole genome shotgun (WGS) entry which is preliminary data.</text>
</comment>
<dbReference type="Proteomes" id="UP000294824">
    <property type="component" value="Unassembled WGS sequence"/>
</dbReference>
<feature type="transmembrane region" description="Helical" evidence="1">
    <location>
        <begin position="58"/>
        <end position="77"/>
    </location>
</feature>
<organism evidence="2 3">
    <name type="scientific">Algibacter lectus</name>
    <dbReference type="NCBI Taxonomy" id="221126"/>
    <lineage>
        <taxon>Bacteria</taxon>
        <taxon>Pseudomonadati</taxon>
        <taxon>Bacteroidota</taxon>
        <taxon>Flavobacteriia</taxon>
        <taxon>Flavobacteriales</taxon>
        <taxon>Flavobacteriaceae</taxon>
        <taxon>Algibacter</taxon>
    </lineage>
</organism>
<protein>
    <submittedName>
        <fullName evidence="2">Uncharacterized protein</fullName>
    </submittedName>
</protein>
<dbReference type="EMBL" id="SORL01000007">
    <property type="protein sequence ID" value="TDY64074.1"/>
    <property type="molecule type" value="Genomic_DNA"/>
</dbReference>